<reference evidence="6 7" key="2">
    <citation type="journal article" date="2013" name="IMA Fungus">
        <title>IMA Genome-F 1: Ceratocystis fimbriata: Draft nuclear genome sequence for the plant pathogen, Ceratocystis fimbriata.</title>
        <authorList>
            <person name="Wilken P.M."/>
            <person name="Steenkamp E.T."/>
            <person name="Wingfield M.J."/>
            <person name="de Beer Z.W."/>
            <person name="Wingfield B.D."/>
        </authorList>
    </citation>
    <scope>NUCLEOTIDE SEQUENCE [LARGE SCALE GENOMIC DNA]</scope>
    <source>
        <strain evidence="6 7">CBS 114723</strain>
    </source>
</reference>
<dbReference type="GO" id="GO:0008270">
    <property type="term" value="F:zinc ion binding"/>
    <property type="evidence" value="ECO:0007669"/>
    <property type="project" value="UniProtKB-KW"/>
</dbReference>
<reference evidence="6 7" key="1">
    <citation type="journal article" date="2013" name="Fungal Biol.">
        <title>Analysis of microsatellite markers in the genome of the plant pathogen Ceratocystis fimbriata.</title>
        <authorList>
            <person name="Simpson M.C."/>
            <person name="Wilken P.M."/>
            <person name="Coetzee M.P."/>
            <person name="Wingfield M.J."/>
            <person name="Wingfield B.D."/>
        </authorList>
    </citation>
    <scope>NUCLEOTIDE SEQUENCE [LARGE SCALE GENOMIC DNA]</scope>
    <source>
        <strain evidence="6 7">CBS 114723</strain>
    </source>
</reference>
<comment type="caution">
    <text evidence="6">The sequence shown here is derived from an EMBL/GenBank/DDBJ whole genome shotgun (WGS) entry which is preliminary data.</text>
</comment>
<evidence type="ECO:0000256" key="2">
    <source>
        <dbReference type="ARBA" id="ARBA00022771"/>
    </source>
</evidence>
<sequence>MVVIQPTPTVRVGVSSHAATALDEERVYDPIEAKESWSGLLGNRRPPLCEHNEACVSLKTKKPGMNCGRSFFMCARPLGPSGDKESGTEWRCGTFIWSSEWNRSSSRL</sequence>
<keyword evidence="6" id="KW-0456">Lyase</keyword>
<evidence type="ECO:0000256" key="4">
    <source>
        <dbReference type="PROSITE-ProRule" id="PRU01343"/>
    </source>
</evidence>
<organism evidence="6 7">
    <name type="scientific">Ceratocystis fimbriata CBS 114723</name>
    <dbReference type="NCBI Taxonomy" id="1035309"/>
    <lineage>
        <taxon>Eukaryota</taxon>
        <taxon>Fungi</taxon>
        <taxon>Dikarya</taxon>
        <taxon>Ascomycota</taxon>
        <taxon>Pezizomycotina</taxon>
        <taxon>Sordariomycetes</taxon>
        <taxon>Hypocreomycetidae</taxon>
        <taxon>Microascales</taxon>
        <taxon>Ceratocystidaceae</taxon>
        <taxon>Ceratocystis</taxon>
    </lineage>
</organism>
<proteinExistence type="predicted"/>
<evidence type="ECO:0000313" key="7">
    <source>
        <dbReference type="Proteomes" id="UP000222788"/>
    </source>
</evidence>
<dbReference type="GO" id="GO:0016829">
    <property type="term" value="F:lyase activity"/>
    <property type="evidence" value="ECO:0007669"/>
    <property type="project" value="UniProtKB-KW"/>
</dbReference>
<keyword evidence="7" id="KW-1185">Reference proteome</keyword>
<evidence type="ECO:0000313" key="6">
    <source>
        <dbReference type="EMBL" id="PHH52112.1"/>
    </source>
</evidence>
<accession>A0A2C5X2A9</accession>
<feature type="domain" description="GRF-type" evidence="5">
    <location>
        <begin position="49"/>
        <end position="101"/>
    </location>
</feature>
<gene>
    <name evidence="6" type="primary">apn2_1</name>
    <name evidence="6" type="ORF">CFIMG_004150RA</name>
</gene>
<dbReference type="OrthoDB" id="391817at2759"/>
<evidence type="ECO:0000256" key="3">
    <source>
        <dbReference type="ARBA" id="ARBA00022833"/>
    </source>
</evidence>
<evidence type="ECO:0000259" key="5">
    <source>
        <dbReference type="PROSITE" id="PS51999"/>
    </source>
</evidence>
<dbReference type="PROSITE" id="PS51999">
    <property type="entry name" value="ZF_GRF"/>
    <property type="match status" value="1"/>
</dbReference>
<dbReference type="InterPro" id="IPR010666">
    <property type="entry name" value="Znf_GRF"/>
</dbReference>
<keyword evidence="3" id="KW-0862">Zinc</keyword>
<dbReference type="STRING" id="1035309.A0A2C5X2A9"/>
<protein>
    <submittedName>
        <fullName evidence="6">DNA-(Apurinic or apyrimidinic site) lyase 2</fullName>
    </submittedName>
</protein>
<dbReference type="EMBL" id="APWK03000076">
    <property type="protein sequence ID" value="PHH52112.1"/>
    <property type="molecule type" value="Genomic_DNA"/>
</dbReference>
<keyword evidence="2 4" id="KW-0863">Zinc-finger</keyword>
<dbReference type="AlphaFoldDB" id="A0A2C5X2A9"/>
<evidence type="ECO:0000256" key="1">
    <source>
        <dbReference type="ARBA" id="ARBA00022723"/>
    </source>
</evidence>
<keyword evidence="1" id="KW-0479">Metal-binding</keyword>
<dbReference type="Proteomes" id="UP000222788">
    <property type="component" value="Unassembled WGS sequence"/>
</dbReference>
<name>A0A2C5X2A9_9PEZI</name>